<dbReference type="SUPFAM" id="SSF54909">
    <property type="entry name" value="Dimeric alpha+beta barrel"/>
    <property type="match status" value="1"/>
</dbReference>
<dbReference type="PANTHER" id="PTHR33178:SF10">
    <property type="entry name" value="STRESS-RESPONSE A_B BARREL DOMAIN-CONTAINING PROTEIN"/>
    <property type="match status" value="1"/>
</dbReference>
<dbReference type="Gene3D" id="3.30.70.100">
    <property type="match status" value="1"/>
</dbReference>
<protein>
    <recommendedName>
        <fullName evidence="2">Stress-response A/B barrel domain-containing protein</fullName>
    </recommendedName>
</protein>
<comment type="subunit">
    <text evidence="1">Homodimer.</text>
</comment>
<evidence type="ECO:0000256" key="1">
    <source>
        <dbReference type="ARBA" id="ARBA00011738"/>
    </source>
</evidence>
<reference evidence="3" key="1">
    <citation type="submission" date="2021-01" db="EMBL/GenBank/DDBJ databases">
        <authorList>
            <person name="Corre E."/>
            <person name="Pelletier E."/>
            <person name="Niang G."/>
            <person name="Scheremetjew M."/>
            <person name="Finn R."/>
            <person name="Kale V."/>
            <person name="Holt S."/>
            <person name="Cochrane G."/>
            <person name="Meng A."/>
            <person name="Brown T."/>
            <person name="Cohen L."/>
        </authorList>
    </citation>
    <scope>NUCLEOTIDE SEQUENCE</scope>
    <source>
        <strain evidence="3">GSBS06</strain>
    </source>
</reference>
<dbReference type="AlphaFoldDB" id="A0A7S3V0R8"/>
<dbReference type="InterPro" id="IPR011008">
    <property type="entry name" value="Dimeric_a/b-barrel"/>
</dbReference>
<proteinExistence type="predicted"/>
<evidence type="ECO:0000313" key="3">
    <source>
        <dbReference type="EMBL" id="CAE0443917.1"/>
    </source>
</evidence>
<accession>A0A7S3V0R8</accession>
<name>A0A7S3V0R8_9STRA</name>
<gene>
    <name evidence="3" type="ORF">ASTO00021_LOCUS13973</name>
</gene>
<dbReference type="InterPro" id="IPR044662">
    <property type="entry name" value="HS1/DABB1-like"/>
</dbReference>
<evidence type="ECO:0000259" key="2">
    <source>
        <dbReference type="PROSITE" id="PS51502"/>
    </source>
</evidence>
<dbReference type="EMBL" id="HBIN01018315">
    <property type="protein sequence ID" value="CAE0443917.1"/>
    <property type="molecule type" value="Transcribed_RNA"/>
</dbReference>
<dbReference type="Pfam" id="PF07876">
    <property type="entry name" value="Dabb"/>
    <property type="match status" value="1"/>
</dbReference>
<dbReference type="SMART" id="SM00886">
    <property type="entry name" value="Dabb"/>
    <property type="match status" value="1"/>
</dbReference>
<dbReference type="PROSITE" id="PS51502">
    <property type="entry name" value="S_R_A_B_BARREL"/>
    <property type="match status" value="1"/>
</dbReference>
<feature type="domain" description="Stress-response A/B barrel" evidence="2">
    <location>
        <begin position="7"/>
        <end position="99"/>
    </location>
</feature>
<sequence length="107" mass="11879">MAEAANMTHVVLFKMPDTFDAVLAEAASTSKKLLEIPGVQTVQFGKTFTTERAQGWTHVLVVQFDSKESLPGYGPHPIHKAWADKFARPYMTEILGVDIDGLRYAKI</sequence>
<dbReference type="PANTHER" id="PTHR33178">
    <property type="match status" value="1"/>
</dbReference>
<dbReference type="InterPro" id="IPR013097">
    <property type="entry name" value="Dabb"/>
</dbReference>
<organism evidence="3">
    <name type="scientific">Aplanochytrium stocchinoi</name>
    <dbReference type="NCBI Taxonomy" id="215587"/>
    <lineage>
        <taxon>Eukaryota</taxon>
        <taxon>Sar</taxon>
        <taxon>Stramenopiles</taxon>
        <taxon>Bigyra</taxon>
        <taxon>Labyrinthulomycetes</taxon>
        <taxon>Thraustochytrida</taxon>
        <taxon>Thraustochytriidae</taxon>
        <taxon>Aplanochytrium</taxon>
    </lineage>
</organism>